<reference evidence="2 3" key="1">
    <citation type="submission" date="2018-03" db="EMBL/GenBank/DDBJ databases">
        <title>Genome sequence of Clostridium luticellarii DSM 29923.</title>
        <authorList>
            <person name="Poehlein A."/>
            <person name="Daniel R."/>
        </authorList>
    </citation>
    <scope>NUCLEOTIDE SEQUENCE [LARGE SCALE GENOMIC DNA]</scope>
    <source>
        <strain evidence="2 3">DSM 29923</strain>
    </source>
</reference>
<dbReference type="InterPro" id="IPR013830">
    <property type="entry name" value="SGNH_hydro"/>
</dbReference>
<proteinExistence type="predicted"/>
<accession>A0A2T0BAQ6</accession>
<dbReference type="EC" id="3.1.1.1" evidence="2"/>
<keyword evidence="3" id="KW-1185">Reference proteome</keyword>
<evidence type="ECO:0000313" key="3">
    <source>
        <dbReference type="Proteomes" id="UP000237798"/>
    </source>
</evidence>
<dbReference type="RefSeq" id="WP_242977704.1">
    <property type="nucleotide sequence ID" value="NZ_JALCPJ010000002.1"/>
</dbReference>
<keyword evidence="2" id="KW-0378">Hydrolase</keyword>
<name>A0A2T0BAQ6_9CLOT</name>
<dbReference type="Pfam" id="PF13472">
    <property type="entry name" value="Lipase_GDSL_2"/>
    <property type="match status" value="1"/>
</dbReference>
<dbReference type="AlphaFoldDB" id="A0A2T0BAQ6"/>
<dbReference type="InterPro" id="IPR051532">
    <property type="entry name" value="Ester_Hydrolysis_Enzymes"/>
</dbReference>
<evidence type="ECO:0000313" key="2">
    <source>
        <dbReference type="EMBL" id="PRR80979.1"/>
    </source>
</evidence>
<dbReference type="PANTHER" id="PTHR30383">
    <property type="entry name" value="THIOESTERASE 1/PROTEASE 1/LYSOPHOSPHOLIPASE L1"/>
    <property type="match status" value="1"/>
</dbReference>
<dbReference type="PANTHER" id="PTHR30383:SF5">
    <property type="entry name" value="SGNH HYDROLASE-TYPE ESTERASE DOMAIN-CONTAINING PROTEIN"/>
    <property type="match status" value="1"/>
</dbReference>
<dbReference type="InterPro" id="IPR036514">
    <property type="entry name" value="SGNH_hydro_sf"/>
</dbReference>
<dbReference type="GO" id="GO:0004622">
    <property type="term" value="F:phosphatidylcholine lysophospholipase activity"/>
    <property type="evidence" value="ECO:0007669"/>
    <property type="project" value="TreeGrafter"/>
</dbReference>
<dbReference type="Gene3D" id="3.40.50.1110">
    <property type="entry name" value="SGNH hydrolase"/>
    <property type="match status" value="1"/>
</dbReference>
<comment type="caution">
    <text evidence="2">The sequence shown here is derived from an EMBL/GenBank/DDBJ whole genome shotgun (WGS) entry which is preliminary data.</text>
</comment>
<organism evidence="2 3">
    <name type="scientific">Clostridium luticellarii</name>
    <dbReference type="NCBI Taxonomy" id="1691940"/>
    <lineage>
        <taxon>Bacteria</taxon>
        <taxon>Bacillati</taxon>
        <taxon>Bacillota</taxon>
        <taxon>Clostridia</taxon>
        <taxon>Eubacteriales</taxon>
        <taxon>Clostridiaceae</taxon>
        <taxon>Clostridium</taxon>
    </lineage>
</organism>
<dbReference type="GO" id="GO:0106435">
    <property type="term" value="F:carboxylesterase activity"/>
    <property type="evidence" value="ECO:0007669"/>
    <property type="project" value="UniProtKB-EC"/>
</dbReference>
<dbReference type="SUPFAM" id="SSF52266">
    <property type="entry name" value="SGNH hydrolase"/>
    <property type="match status" value="1"/>
</dbReference>
<feature type="domain" description="SGNH hydrolase-type esterase" evidence="1">
    <location>
        <begin position="5"/>
        <end position="177"/>
    </location>
</feature>
<dbReference type="EMBL" id="PVXP01000079">
    <property type="protein sequence ID" value="PRR80979.1"/>
    <property type="molecule type" value="Genomic_DNA"/>
</dbReference>
<sequence>MKLICIGDSLTYGYGLKRDKVWTNVLEKKLKAEVINKGVSGDTSAGMLARLHNDVVLNNPTHAMIMGGTNDLVWGMDTKQVISNLATMAFQLMQNCIMPVFGLSVPVCTELARKNWGFMSDFSEMNKNLGTLNDSIVKFSKNYNIQVIDFYSAFIGKNGEGQEKYYADGLHLNVDGNIKMADMAFNAGIMKF</sequence>
<dbReference type="Proteomes" id="UP000237798">
    <property type="component" value="Unassembled WGS sequence"/>
</dbReference>
<protein>
    <submittedName>
        <fullName evidence="2">Esterase TesA</fullName>
        <ecNumber evidence="2">3.1.1.1</ecNumber>
    </submittedName>
</protein>
<gene>
    <name evidence="2" type="primary">tesA</name>
    <name evidence="2" type="ORF">CLLU_32510</name>
</gene>
<evidence type="ECO:0000259" key="1">
    <source>
        <dbReference type="Pfam" id="PF13472"/>
    </source>
</evidence>